<keyword evidence="3" id="KW-1185">Reference proteome</keyword>
<comment type="caution">
    <text evidence="2">The sequence shown here is derived from an EMBL/GenBank/DDBJ whole genome shotgun (WGS) entry which is preliminary data.</text>
</comment>
<organism evidence="2 3">
    <name type="scientific">Mycolicibacterium murale</name>
    <dbReference type="NCBI Taxonomy" id="182220"/>
    <lineage>
        <taxon>Bacteria</taxon>
        <taxon>Bacillati</taxon>
        <taxon>Actinomycetota</taxon>
        <taxon>Actinomycetes</taxon>
        <taxon>Mycobacteriales</taxon>
        <taxon>Mycobacteriaceae</taxon>
        <taxon>Mycolicibacterium</taxon>
    </lineage>
</organism>
<dbReference type="AlphaFoldDB" id="A0A7I9WDT6"/>
<reference evidence="2 3" key="1">
    <citation type="journal article" date="2019" name="Emerg. Microbes Infect.">
        <title>Comprehensive subspecies identification of 175 nontuberculous mycobacteria species based on 7547 genomic profiles.</title>
        <authorList>
            <person name="Matsumoto Y."/>
            <person name="Kinjo T."/>
            <person name="Motooka D."/>
            <person name="Nabeya D."/>
            <person name="Jung N."/>
            <person name="Uechi K."/>
            <person name="Horii T."/>
            <person name="Iida T."/>
            <person name="Fujita J."/>
            <person name="Nakamura S."/>
        </authorList>
    </citation>
    <scope>NUCLEOTIDE SEQUENCE [LARGE SCALE GENOMIC DNA]</scope>
    <source>
        <strain evidence="2 3">JCM 13392</strain>
    </source>
</reference>
<protein>
    <submittedName>
        <fullName evidence="2">Uncharacterized protein</fullName>
    </submittedName>
</protein>
<gene>
    <name evidence="2" type="ORF">MMUR_00310</name>
</gene>
<name>A0A7I9WDT6_9MYCO</name>
<feature type="compositionally biased region" description="Basic and acidic residues" evidence="1">
    <location>
        <begin position="1"/>
        <end position="14"/>
    </location>
</feature>
<dbReference type="Proteomes" id="UP000465241">
    <property type="component" value="Unassembled WGS sequence"/>
</dbReference>
<dbReference type="EMBL" id="BLKT01000002">
    <property type="protein sequence ID" value="GFG55895.1"/>
    <property type="molecule type" value="Genomic_DNA"/>
</dbReference>
<feature type="region of interest" description="Disordered" evidence="1">
    <location>
        <begin position="1"/>
        <end position="73"/>
    </location>
</feature>
<accession>A0A7I9WDT6</accession>
<sequence length="73" mass="7891">MLTERAQRSREDHTSSTPAASSRRDIGLSVQTRHGGAMNRLAADHRAVRGDAMERAPLNVPVDDAPSGCEPPR</sequence>
<evidence type="ECO:0000313" key="2">
    <source>
        <dbReference type="EMBL" id="GFG55895.1"/>
    </source>
</evidence>
<proteinExistence type="predicted"/>
<evidence type="ECO:0000256" key="1">
    <source>
        <dbReference type="SAM" id="MobiDB-lite"/>
    </source>
</evidence>
<feature type="compositionally biased region" description="Basic and acidic residues" evidence="1">
    <location>
        <begin position="42"/>
        <end position="54"/>
    </location>
</feature>
<evidence type="ECO:0000313" key="3">
    <source>
        <dbReference type="Proteomes" id="UP000465241"/>
    </source>
</evidence>